<evidence type="ECO:0000256" key="1">
    <source>
        <dbReference type="SAM" id="SignalP"/>
    </source>
</evidence>
<dbReference type="Proteomes" id="UP000245618">
    <property type="component" value="Unassembled WGS sequence"/>
</dbReference>
<proteinExistence type="predicted"/>
<name>A0A2U1JLE4_9FLAO</name>
<accession>A0A2U1JLE4</accession>
<gene>
    <name evidence="2" type="ORF">DB891_16440</name>
</gene>
<evidence type="ECO:0000313" key="3">
    <source>
        <dbReference type="Proteomes" id="UP000245618"/>
    </source>
</evidence>
<feature type="signal peptide" evidence="1">
    <location>
        <begin position="1"/>
        <end position="19"/>
    </location>
</feature>
<organism evidence="2 3">
    <name type="scientific">Flavobacterium laiguense</name>
    <dbReference type="NCBI Taxonomy" id="2169409"/>
    <lineage>
        <taxon>Bacteria</taxon>
        <taxon>Pseudomonadati</taxon>
        <taxon>Bacteroidota</taxon>
        <taxon>Flavobacteriia</taxon>
        <taxon>Flavobacteriales</taxon>
        <taxon>Flavobacteriaceae</taxon>
        <taxon>Flavobacterium</taxon>
    </lineage>
</organism>
<dbReference type="RefSeq" id="WP_116764669.1">
    <property type="nucleotide sequence ID" value="NZ_QCZH01000030.1"/>
</dbReference>
<protein>
    <submittedName>
        <fullName evidence="2">Uncharacterized protein</fullName>
    </submittedName>
</protein>
<evidence type="ECO:0000313" key="2">
    <source>
        <dbReference type="EMBL" id="PWA05987.1"/>
    </source>
</evidence>
<comment type="caution">
    <text evidence="2">The sequence shown here is derived from an EMBL/GenBank/DDBJ whole genome shotgun (WGS) entry which is preliminary data.</text>
</comment>
<feature type="chain" id="PRO_5015620522" evidence="1">
    <location>
        <begin position="20"/>
        <end position="90"/>
    </location>
</feature>
<keyword evidence="3" id="KW-1185">Reference proteome</keyword>
<dbReference type="OrthoDB" id="1367782at2"/>
<keyword evidence="1" id="KW-0732">Signal</keyword>
<sequence>MSKLIFILFLFFCSLHSFSQESLSSAKINNADFSNKINGLEKEKNETAKVQEPNEKEIVKIYKDNLCDVLTIKVSDLLNESMLKKLLANV</sequence>
<dbReference type="EMBL" id="QCZH01000030">
    <property type="protein sequence ID" value="PWA05987.1"/>
    <property type="molecule type" value="Genomic_DNA"/>
</dbReference>
<dbReference type="AlphaFoldDB" id="A0A2U1JLE4"/>
<reference evidence="2 3" key="1">
    <citation type="submission" date="2018-04" db="EMBL/GenBank/DDBJ databases">
        <title>Flavobacterium sp. nov., isolated from glacier ice.</title>
        <authorList>
            <person name="Liu Q."/>
            <person name="Xin Y.-H."/>
        </authorList>
    </citation>
    <scope>NUCLEOTIDE SEQUENCE [LARGE SCALE GENOMIC DNA]</scope>
    <source>
        <strain evidence="2 3">LB2P30</strain>
    </source>
</reference>